<dbReference type="GO" id="GO:0046872">
    <property type="term" value="F:metal ion binding"/>
    <property type="evidence" value="ECO:0007669"/>
    <property type="project" value="UniProtKB-KW"/>
</dbReference>
<feature type="binding site" evidence="2">
    <location>
        <position position="74"/>
    </location>
    <ligand>
        <name>a divalent metal cation</name>
        <dbReference type="ChEBI" id="CHEBI:60240"/>
        <label>1</label>
    </ligand>
</feature>
<sequence>MAQSSAEFTKLVVASMRRMYPEECADKTWDNVGLLLDNSATPSQQTKVLLTNDLTLQVAKDAIEQGASIIVSYHPIIFSGLKAITHNDVQQSTLLLLARNNVAVYCPHTAVDAGGLNAWLEQVVAGPSPTETQDDGLTVSFANSPVPLAEIARRIAARLGGLKYVMIASPPGTRIESKTVRSFAVCAGSGYSVIKESRAELLVLGETSHHSALRAIQQGQTVLQVFHSNSERAYLQQVLKPGLEAALRETEDKAEVVMSKWDKEPFDIVAVSDLNA</sequence>
<accession>A0A2C5ZML5</accession>
<dbReference type="InterPro" id="IPR002678">
    <property type="entry name" value="DUF34/NIF3"/>
</dbReference>
<keyword evidence="2" id="KW-0479">Metal-binding</keyword>
<name>A0A2C5ZML5_9HYPO</name>
<comment type="caution">
    <text evidence="3">The sequence shown here is derived from an EMBL/GenBank/DDBJ whole genome shotgun (WGS) entry which is preliminary data.</text>
</comment>
<comment type="similarity">
    <text evidence="1">Belongs to the GTP cyclohydrolase I type 2/NIF3 family.</text>
</comment>
<evidence type="ECO:0000313" key="3">
    <source>
        <dbReference type="EMBL" id="PHH82307.1"/>
    </source>
</evidence>
<dbReference type="FunFam" id="3.40.1390.30:FF:000001">
    <property type="entry name" value="GTP cyclohydrolase 1 type 2"/>
    <property type="match status" value="1"/>
</dbReference>
<dbReference type="PANTHER" id="PTHR13799:SF13">
    <property type="entry name" value="NIF3-LIKE PROTEIN 1"/>
    <property type="match status" value="1"/>
</dbReference>
<dbReference type="NCBIfam" id="TIGR00486">
    <property type="entry name" value="YbgI_SA1388"/>
    <property type="match status" value="1"/>
</dbReference>
<dbReference type="PANTHER" id="PTHR13799">
    <property type="entry name" value="NGG1 INTERACTING FACTOR 3"/>
    <property type="match status" value="1"/>
</dbReference>
<feature type="binding site" evidence="2">
    <location>
        <position position="227"/>
    </location>
    <ligand>
        <name>a divalent metal cation</name>
        <dbReference type="ChEBI" id="CHEBI:60240"/>
        <label>1</label>
    </ligand>
</feature>
<evidence type="ECO:0000256" key="1">
    <source>
        <dbReference type="ARBA" id="ARBA00006964"/>
    </source>
</evidence>
<dbReference type="OrthoDB" id="3345469at2759"/>
<dbReference type="Pfam" id="PF01784">
    <property type="entry name" value="DUF34_NIF3"/>
    <property type="match status" value="1"/>
</dbReference>
<evidence type="ECO:0000313" key="4">
    <source>
        <dbReference type="Proteomes" id="UP000224854"/>
    </source>
</evidence>
<reference evidence="3 4" key="1">
    <citation type="submission" date="2017-06" db="EMBL/GenBank/DDBJ databases">
        <title>Ant-infecting Ophiocordyceps genomes reveal a high diversity of potential behavioral manipulation genes and a possible major role for enterotoxins.</title>
        <authorList>
            <person name="De Bekker C."/>
            <person name="Evans H.C."/>
            <person name="Brachmann A."/>
            <person name="Hughes D.P."/>
        </authorList>
    </citation>
    <scope>NUCLEOTIDE SEQUENCE [LARGE SCALE GENOMIC DNA]</scope>
    <source>
        <strain evidence="3 4">1348a</strain>
    </source>
</reference>
<protein>
    <submittedName>
        <fullName evidence="3">Uncharacterized protein</fullName>
    </submittedName>
</protein>
<dbReference type="Gene3D" id="3.40.1390.30">
    <property type="entry name" value="NIF3 (NGG1p interacting factor 3)-like"/>
    <property type="match status" value="1"/>
</dbReference>
<gene>
    <name evidence="3" type="ORF">CDD82_6415</name>
</gene>
<keyword evidence="4" id="KW-1185">Reference proteome</keyword>
<proteinExistence type="inferred from homology"/>
<dbReference type="InterPro" id="IPR036069">
    <property type="entry name" value="DUF34/NIF3_sf"/>
</dbReference>
<dbReference type="SUPFAM" id="SSF102705">
    <property type="entry name" value="NIF3 (NGG1p interacting factor 3)-like"/>
    <property type="match status" value="1"/>
</dbReference>
<dbReference type="EMBL" id="NJEU01000066">
    <property type="protein sequence ID" value="PHH82307.1"/>
    <property type="molecule type" value="Genomic_DNA"/>
</dbReference>
<dbReference type="Proteomes" id="UP000224854">
    <property type="component" value="Unassembled WGS sequence"/>
</dbReference>
<feature type="binding site" evidence="2">
    <location>
        <position position="112"/>
    </location>
    <ligand>
        <name>a divalent metal cation</name>
        <dbReference type="ChEBI" id="CHEBI:60240"/>
        <label>1</label>
    </ligand>
</feature>
<evidence type="ECO:0000256" key="2">
    <source>
        <dbReference type="PIRSR" id="PIRSR602678-1"/>
    </source>
</evidence>
<feature type="binding site" evidence="2">
    <location>
        <position position="231"/>
    </location>
    <ligand>
        <name>a divalent metal cation</name>
        <dbReference type="ChEBI" id="CHEBI:60240"/>
        <label>1</label>
    </ligand>
</feature>
<organism evidence="3 4">
    <name type="scientific">Ophiocordyceps australis</name>
    <dbReference type="NCBI Taxonomy" id="1399860"/>
    <lineage>
        <taxon>Eukaryota</taxon>
        <taxon>Fungi</taxon>
        <taxon>Dikarya</taxon>
        <taxon>Ascomycota</taxon>
        <taxon>Pezizomycotina</taxon>
        <taxon>Sordariomycetes</taxon>
        <taxon>Hypocreomycetidae</taxon>
        <taxon>Hypocreales</taxon>
        <taxon>Ophiocordycipitaceae</taxon>
        <taxon>Ophiocordyceps</taxon>
    </lineage>
</organism>
<dbReference type="AlphaFoldDB" id="A0A2C5ZML5"/>
<dbReference type="GO" id="GO:0005739">
    <property type="term" value="C:mitochondrion"/>
    <property type="evidence" value="ECO:0007669"/>
    <property type="project" value="TreeGrafter"/>
</dbReference>